<keyword evidence="3" id="KW-1185">Reference proteome</keyword>
<dbReference type="EMBL" id="CAJHUC010000990">
    <property type="protein sequence ID" value="CAD7699309.1"/>
    <property type="molecule type" value="Genomic_DNA"/>
</dbReference>
<reference evidence="2" key="1">
    <citation type="submission" date="2020-12" db="EMBL/GenBank/DDBJ databases">
        <authorList>
            <person name="Iha C."/>
        </authorList>
    </citation>
    <scope>NUCLEOTIDE SEQUENCE</scope>
</reference>
<feature type="coiled-coil region" evidence="1">
    <location>
        <begin position="20"/>
        <end position="50"/>
    </location>
</feature>
<proteinExistence type="predicted"/>
<sequence length="127" mass="14406">MADDPSALLAEERAYSSRLAQKVQEQAAELKRQADELEWAAEQREVANERLQEVDPLFFDKGWGAWLRVQLRGNAGRRAVSPVRDLLKPRTNPSHIVSALAQHRSALSEASDRINKKGYRCRREPAT</sequence>
<evidence type="ECO:0000313" key="2">
    <source>
        <dbReference type="EMBL" id="CAD7699309.1"/>
    </source>
</evidence>
<dbReference type="AlphaFoldDB" id="A0A8S1IZV9"/>
<dbReference type="Proteomes" id="UP000708148">
    <property type="component" value="Unassembled WGS sequence"/>
</dbReference>
<comment type="caution">
    <text evidence="2">The sequence shown here is derived from an EMBL/GenBank/DDBJ whole genome shotgun (WGS) entry which is preliminary data.</text>
</comment>
<keyword evidence="1" id="KW-0175">Coiled coil</keyword>
<gene>
    <name evidence="2" type="ORF">OSTQU699_LOCUS4667</name>
</gene>
<evidence type="ECO:0000256" key="1">
    <source>
        <dbReference type="SAM" id="Coils"/>
    </source>
</evidence>
<accession>A0A8S1IZV9</accession>
<protein>
    <submittedName>
        <fullName evidence="2">Uncharacterized protein</fullName>
    </submittedName>
</protein>
<name>A0A8S1IZV9_9CHLO</name>
<organism evidence="2 3">
    <name type="scientific">Ostreobium quekettii</name>
    <dbReference type="NCBI Taxonomy" id="121088"/>
    <lineage>
        <taxon>Eukaryota</taxon>
        <taxon>Viridiplantae</taxon>
        <taxon>Chlorophyta</taxon>
        <taxon>core chlorophytes</taxon>
        <taxon>Ulvophyceae</taxon>
        <taxon>TCBD clade</taxon>
        <taxon>Bryopsidales</taxon>
        <taxon>Ostreobineae</taxon>
        <taxon>Ostreobiaceae</taxon>
        <taxon>Ostreobium</taxon>
    </lineage>
</organism>
<evidence type="ECO:0000313" key="3">
    <source>
        <dbReference type="Proteomes" id="UP000708148"/>
    </source>
</evidence>